<evidence type="ECO:0000313" key="2">
    <source>
        <dbReference type="Proteomes" id="UP001652620"/>
    </source>
</evidence>
<sequence length="248" mass="28718">MTDETASCINIVREFIVNASKDFANTLVLNSNATRREEKVSAPTSVKRQLLDILITEMCGHFTEDLRLQWYVSCDCYYDISGEEINQAKKLYTNYWTNTYSAFLNTVKTFNEDPYVHVELVSPSEIQINSNISMREYLYSPIHITGENPIVVLGQNSIYISKADFDNINWRHDQFAARKLCALIFSREQMLQTDFKKTFLEPYKIADIESCVLTCSNSNSEDILKNIARRCFNIHKRYANKRIPGKKS</sequence>
<dbReference type="InParanoid" id="A0A6I9W6B3"/>
<reference evidence="2" key="1">
    <citation type="submission" date="2025-05" db="UniProtKB">
        <authorList>
            <consortium name="RefSeq"/>
        </authorList>
    </citation>
    <scope>NUCLEOTIDE SEQUENCE [LARGE SCALE GENOMIC DNA]</scope>
</reference>
<dbReference type="PROSITE" id="PS51457">
    <property type="entry name" value="BEN"/>
    <property type="match status" value="1"/>
</dbReference>
<keyword evidence="2" id="KW-1185">Reference proteome</keyword>
<dbReference type="KEGG" id="bdr:105232507"/>
<evidence type="ECO:0000259" key="1">
    <source>
        <dbReference type="PROSITE" id="PS51457"/>
    </source>
</evidence>
<dbReference type="Proteomes" id="UP001652620">
    <property type="component" value="Chromosome 1"/>
</dbReference>
<dbReference type="GeneID" id="105232507"/>
<dbReference type="RefSeq" id="XP_011212501.1">
    <property type="nucleotide sequence ID" value="XM_011214199.4"/>
</dbReference>
<name>A0A6I9W6B3_BACDO</name>
<dbReference type="InterPro" id="IPR018379">
    <property type="entry name" value="BEN_domain"/>
</dbReference>
<reference evidence="3" key="2">
    <citation type="submission" date="2025-08" db="UniProtKB">
        <authorList>
            <consortium name="RefSeq"/>
        </authorList>
    </citation>
    <scope>IDENTIFICATION</scope>
    <source>
        <tissue evidence="3">Adult</tissue>
    </source>
</reference>
<dbReference type="AlphaFoldDB" id="A0A6I9W6B3"/>
<feature type="domain" description="BEN" evidence="1">
    <location>
        <begin position="155"/>
        <end position="238"/>
    </location>
</feature>
<proteinExistence type="predicted"/>
<protein>
    <submittedName>
        <fullName evidence="3">Uncharacterized protein LOC105232507</fullName>
    </submittedName>
</protein>
<evidence type="ECO:0000313" key="3">
    <source>
        <dbReference type="RefSeq" id="XP_011212501.1"/>
    </source>
</evidence>
<dbReference type="GO" id="GO:0003677">
    <property type="term" value="F:DNA binding"/>
    <property type="evidence" value="ECO:0007669"/>
    <property type="project" value="InterPro"/>
</dbReference>
<accession>A0A6I9W6B3</accession>
<dbReference type="Gene3D" id="1.10.10.2590">
    <property type="entry name" value="BEN domain"/>
    <property type="match status" value="1"/>
</dbReference>
<dbReference type="OrthoDB" id="7947889at2759"/>
<gene>
    <name evidence="3" type="primary">LOC105232507</name>
</gene>
<organism evidence="2 3">
    <name type="scientific">Bactrocera dorsalis</name>
    <name type="common">Oriental fruit fly</name>
    <name type="synonym">Dacus dorsalis</name>
    <dbReference type="NCBI Taxonomy" id="27457"/>
    <lineage>
        <taxon>Eukaryota</taxon>
        <taxon>Metazoa</taxon>
        <taxon>Ecdysozoa</taxon>
        <taxon>Arthropoda</taxon>
        <taxon>Hexapoda</taxon>
        <taxon>Insecta</taxon>
        <taxon>Pterygota</taxon>
        <taxon>Neoptera</taxon>
        <taxon>Endopterygota</taxon>
        <taxon>Diptera</taxon>
        <taxon>Brachycera</taxon>
        <taxon>Muscomorpha</taxon>
        <taxon>Tephritoidea</taxon>
        <taxon>Tephritidae</taxon>
        <taxon>Bactrocera</taxon>
        <taxon>Bactrocera</taxon>
    </lineage>
</organism>